<name>A0A9Q1M2Y3_9SOLA</name>
<keyword evidence="1" id="KW-0812">Transmembrane</keyword>
<organism evidence="2 3">
    <name type="scientific">Anisodus acutangulus</name>
    <dbReference type="NCBI Taxonomy" id="402998"/>
    <lineage>
        <taxon>Eukaryota</taxon>
        <taxon>Viridiplantae</taxon>
        <taxon>Streptophyta</taxon>
        <taxon>Embryophyta</taxon>
        <taxon>Tracheophyta</taxon>
        <taxon>Spermatophyta</taxon>
        <taxon>Magnoliopsida</taxon>
        <taxon>eudicotyledons</taxon>
        <taxon>Gunneridae</taxon>
        <taxon>Pentapetalae</taxon>
        <taxon>asterids</taxon>
        <taxon>lamiids</taxon>
        <taxon>Solanales</taxon>
        <taxon>Solanaceae</taxon>
        <taxon>Solanoideae</taxon>
        <taxon>Hyoscyameae</taxon>
        <taxon>Anisodus</taxon>
    </lineage>
</organism>
<comment type="caution">
    <text evidence="2">The sequence shown here is derived from an EMBL/GenBank/DDBJ whole genome shotgun (WGS) entry which is preliminary data.</text>
</comment>
<sequence length="122" mass="13211">MAQKVYQGSSDSPKQRDLAWGQMGLQAEITNKVNEQVPNGTTVDKKGIAPAETASQGCCQGAAGFSCCRDESAEEKEVEKKGQGRFPICFRKWDKPEVFTSIGVVGAVAFIAVAYGFYKKSH</sequence>
<evidence type="ECO:0008006" key="4">
    <source>
        <dbReference type="Google" id="ProtNLM"/>
    </source>
</evidence>
<evidence type="ECO:0000313" key="2">
    <source>
        <dbReference type="EMBL" id="KAJ8549895.1"/>
    </source>
</evidence>
<dbReference type="AlphaFoldDB" id="A0A9Q1M2Y3"/>
<evidence type="ECO:0000313" key="3">
    <source>
        <dbReference type="Proteomes" id="UP001152561"/>
    </source>
</evidence>
<gene>
    <name evidence="2" type="ORF">K7X08_033602</name>
</gene>
<proteinExistence type="predicted"/>
<protein>
    <recommendedName>
        <fullName evidence="4">Transmembrane protein</fullName>
    </recommendedName>
</protein>
<dbReference type="EMBL" id="JAJAGQ010000011">
    <property type="protein sequence ID" value="KAJ8549895.1"/>
    <property type="molecule type" value="Genomic_DNA"/>
</dbReference>
<keyword evidence="1" id="KW-0472">Membrane</keyword>
<evidence type="ECO:0000256" key="1">
    <source>
        <dbReference type="SAM" id="Phobius"/>
    </source>
</evidence>
<accession>A0A9Q1M2Y3</accession>
<keyword evidence="3" id="KW-1185">Reference proteome</keyword>
<keyword evidence="1" id="KW-1133">Transmembrane helix</keyword>
<reference evidence="3" key="1">
    <citation type="journal article" date="2023" name="Proc. Natl. Acad. Sci. U.S.A.">
        <title>Genomic and structural basis for evolution of tropane alkaloid biosynthesis.</title>
        <authorList>
            <person name="Wanga Y.-J."/>
            <person name="Taina T."/>
            <person name="Yua J.-Y."/>
            <person name="Lia J."/>
            <person name="Xua B."/>
            <person name="Chenc J."/>
            <person name="D'Auriad J.C."/>
            <person name="Huanga J.-P."/>
            <person name="Huanga S.-X."/>
        </authorList>
    </citation>
    <scope>NUCLEOTIDE SEQUENCE [LARGE SCALE GENOMIC DNA]</scope>
    <source>
        <strain evidence="3">cv. KIB-2019</strain>
    </source>
</reference>
<feature type="transmembrane region" description="Helical" evidence="1">
    <location>
        <begin position="98"/>
        <end position="118"/>
    </location>
</feature>
<dbReference type="Proteomes" id="UP001152561">
    <property type="component" value="Unassembled WGS sequence"/>
</dbReference>